<organism evidence="2 3">
    <name type="scientific">Marmota monax</name>
    <name type="common">Woodchuck</name>
    <dbReference type="NCBI Taxonomy" id="9995"/>
    <lineage>
        <taxon>Eukaryota</taxon>
        <taxon>Metazoa</taxon>
        <taxon>Chordata</taxon>
        <taxon>Craniata</taxon>
        <taxon>Vertebrata</taxon>
        <taxon>Euteleostomi</taxon>
        <taxon>Mammalia</taxon>
        <taxon>Eutheria</taxon>
        <taxon>Euarchontoglires</taxon>
        <taxon>Glires</taxon>
        <taxon>Rodentia</taxon>
        <taxon>Sciuromorpha</taxon>
        <taxon>Sciuridae</taxon>
        <taxon>Xerinae</taxon>
        <taxon>Marmotini</taxon>
        <taxon>Marmota</taxon>
    </lineage>
</organism>
<feature type="region of interest" description="Disordered" evidence="1">
    <location>
        <begin position="1"/>
        <end position="21"/>
    </location>
</feature>
<dbReference type="Proteomes" id="UP000335636">
    <property type="component" value="Unassembled WGS sequence"/>
</dbReference>
<evidence type="ECO:0000313" key="2">
    <source>
        <dbReference type="EMBL" id="VTJ81600.1"/>
    </source>
</evidence>
<protein>
    <submittedName>
        <fullName evidence="2">Uncharacterized protein</fullName>
    </submittedName>
</protein>
<evidence type="ECO:0000313" key="3">
    <source>
        <dbReference type="Proteomes" id="UP000335636"/>
    </source>
</evidence>
<feature type="non-terminal residue" evidence="2">
    <location>
        <position position="1"/>
    </location>
</feature>
<keyword evidence="3" id="KW-1185">Reference proteome</keyword>
<evidence type="ECO:0000256" key="1">
    <source>
        <dbReference type="SAM" id="MobiDB-lite"/>
    </source>
</evidence>
<comment type="caution">
    <text evidence="2">The sequence shown here is derived from an EMBL/GenBank/DDBJ whole genome shotgun (WGS) entry which is preliminary data.</text>
</comment>
<accession>A0A5E4CJX1</accession>
<dbReference type="AlphaFoldDB" id="A0A5E4CJX1"/>
<proteinExistence type="predicted"/>
<reference evidence="2" key="1">
    <citation type="submission" date="2019-04" db="EMBL/GenBank/DDBJ databases">
        <authorList>
            <person name="Alioto T."/>
            <person name="Alioto T."/>
        </authorList>
    </citation>
    <scope>NUCLEOTIDE SEQUENCE [LARGE SCALE GENOMIC DNA]</scope>
</reference>
<dbReference type="EMBL" id="CABDUW010001443">
    <property type="protein sequence ID" value="VTJ81600.1"/>
    <property type="molecule type" value="Genomic_DNA"/>
</dbReference>
<gene>
    <name evidence="2" type="ORF">MONAX_5E035743</name>
</gene>
<sequence length="58" mass="6476">GGANSSRRWAPDRAVTATQEAERTRLRPALSYINLVLEDNKFKTTSLANYIFFSGAEN</sequence>
<name>A0A5E4CJX1_MARMO</name>